<feature type="domain" description="DUSP" evidence="3">
    <location>
        <begin position="372"/>
        <end position="473"/>
    </location>
</feature>
<dbReference type="InterPro" id="IPR006615">
    <property type="entry name" value="Pept_C19_DUSP"/>
</dbReference>
<evidence type="ECO:0008006" key="6">
    <source>
        <dbReference type="Google" id="ProtNLM"/>
    </source>
</evidence>
<feature type="region of interest" description="Disordered" evidence="1">
    <location>
        <begin position="247"/>
        <end position="273"/>
    </location>
</feature>
<evidence type="ECO:0000259" key="2">
    <source>
        <dbReference type="PROSITE" id="PS50235"/>
    </source>
</evidence>
<dbReference type="InterPro" id="IPR035927">
    <property type="entry name" value="DUSP-like_sf"/>
</dbReference>
<reference evidence="4" key="1">
    <citation type="submission" date="2023-07" db="EMBL/GenBank/DDBJ databases">
        <authorList>
            <consortium name="AG Swart"/>
            <person name="Singh M."/>
            <person name="Singh A."/>
            <person name="Seah K."/>
            <person name="Emmerich C."/>
        </authorList>
    </citation>
    <scope>NUCLEOTIDE SEQUENCE</scope>
    <source>
        <strain evidence="4">DP1</strain>
    </source>
</reference>
<dbReference type="InterPro" id="IPR018200">
    <property type="entry name" value="USP_CS"/>
</dbReference>
<dbReference type="CDD" id="cd02257">
    <property type="entry name" value="Peptidase_C19"/>
    <property type="match status" value="1"/>
</dbReference>
<dbReference type="InterPro" id="IPR050164">
    <property type="entry name" value="Peptidase_C19"/>
</dbReference>
<dbReference type="SMART" id="SM00695">
    <property type="entry name" value="DUSP"/>
    <property type="match status" value="1"/>
</dbReference>
<accession>A0AAD2D3F9</accession>
<proteinExistence type="predicted"/>
<sequence>MKFLKVLICCGKDSAQVKIKRPYSLGNDAIPNQITDRPIRKSKDKTKASTVFDMKSNRTSDVSAFKTVNNGRGKNKVRKNYGNPAIKAPGRGRNIGTGDQHTGLPSSDNEVIFSYGNNPICIKDDDIYKNKIEVNKDEILFTQECYFNDSLCLRAKEERAHSWKRIDSQSEEFDKVLHRTGIKKRTFSPDNDAHTNLFSPLLLHNQEGKNSYQKKGMNRAKNSIKLGSKDSQSQKSSFLQSDMVSRLNSKTYPNPPASGVGYPSNYDTKKSENNKVMPFEKVNEEEESYSKTSIPALHLEKYSEVSDVPKTSKKGKKQLKHKKRVHKIKVKRVFKKKPLNLKETDKDFYDNESSSNNEEEKKPNLDSEEAKKIKEAEYKTYCKILEECEIKKYYQKKKMTFLISCEWLNKWLDYIEADKEHPGSIDNRPLWYLIFNNQEVKRGRDYYVVDRRVWDFLHQIYGGGPILHKDKKEVNSETVSIRSSTTSLGTNIGNIVQTENYQSSFIEKSIGDNRHPIIDEAENEEEDDKLRNDKDEMIQEYINNNIILQNFGEEQIPDDDYDEGEYGDDEGEYEDDESEISNINNAEFNIIGLKNPNNYCYMNVCLQALLSISELVEYYLKINPNDLLSLSKATKKKDNISYLFSEFCHDSLIEDRDDAYNPTALQNHVKKIFSTQMQDTHEFILYFFSKLQDEENKFKKTLLKAKGVAVPKDPDPTKCKSAIDYWNKYKQGHSSIIDKLFTGLMSTSVSRNCCKKVTKNYEPFLDLSCDIQSETVDGCLDNYFKDEKIGQDSEYNCEYCEATTNAVLKKRIEKAPQHLIIHLKRFEYPSLKKDRSIIGYRHAIDVGSYLTKSTKDTKKYSLKYQLFGMIMHKGKEMDRGHYVCLFKRDERWYEFDDDKVYEIQGKDNTKYVLDKEIYMLLYKREL</sequence>
<evidence type="ECO:0000313" key="5">
    <source>
        <dbReference type="Proteomes" id="UP001295684"/>
    </source>
</evidence>
<feature type="compositionally biased region" description="Basic and acidic residues" evidence="1">
    <location>
        <begin position="358"/>
        <end position="368"/>
    </location>
</feature>
<dbReference type="AlphaFoldDB" id="A0AAD2D3F9"/>
<dbReference type="Pfam" id="PF00443">
    <property type="entry name" value="UCH"/>
    <property type="match status" value="1"/>
</dbReference>
<evidence type="ECO:0000259" key="3">
    <source>
        <dbReference type="PROSITE" id="PS51283"/>
    </source>
</evidence>
<dbReference type="SUPFAM" id="SSF54001">
    <property type="entry name" value="Cysteine proteinases"/>
    <property type="match status" value="1"/>
</dbReference>
<dbReference type="InterPro" id="IPR038765">
    <property type="entry name" value="Papain-like_cys_pep_sf"/>
</dbReference>
<dbReference type="GO" id="GO:0004843">
    <property type="term" value="F:cysteine-type deubiquitinase activity"/>
    <property type="evidence" value="ECO:0007669"/>
    <property type="project" value="InterPro"/>
</dbReference>
<name>A0AAD2D3F9_EUPCR</name>
<dbReference type="PANTHER" id="PTHR24006:SF937">
    <property type="entry name" value="UBIQUITIN CARBOXYL-TERMINAL HYDROLASE"/>
    <property type="match status" value="1"/>
</dbReference>
<keyword evidence="5" id="KW-1185">Reference proteome</keyword>
<dbReference type="Gene3D" id="3.30.2230.10">
    <property type="entry name" value="DUSP-like"/>
    <property type="match status" value="1"/>
</dbReference>
<dbReference type="GO" id="GO:0005829">
    <property type="term" value="C:cytosol"/>
    <property type="evidence" value="ECO:0007669"/>
    <property type="project" value="TreeGrafter"/>
</dbReference>
<dbReference type="PROSITE" id="PS00973">
    <property type="entry name" value="USP_2"/>
    <property type="match status" value="1"/>
</dbReference>
<feature type="region of interest" description="Disordered" evidence="1">
    <location>
        <begin position="345"/>
        <end position="368"/>
    </location>
</feature>
<dbReference type="EMBL" id="CAMPGE010021416">
    <property type="protein sequence ID" value="CAI2379564.1"/>
    <property type="molecule type" value="Genomic_DNA"/>
</dbReference>
<dbReference type="GO" id="GO:0005634">
    <property type="term" value="C:nucleus"/>
    <property type="evidence" value="ECO:0007669"/>
    <property type="project" value="TreeGrafter"/>
</dbReference>
<comment type="caution">
    <text evidence="4">The sequence shown here is derived from an EMBL/GenBank/DDBJ whole genome shotgun (WGS) entry which is preliminary data.</text>
</comment>
<protein>
    <recommendedName>
        <fullName evidence="6">Ubiquitinyl hydrolase 1</fullName>
    </recommendedName>
</protein>
<feature type="domain" description="USP" evidence="2">
    <location>
        <begin position="591"/>
        <end position="925"/>
    </location>
</feature>
<dbReference type="Pfam" id="PF06337">
    <property type="entry name" value="DUSP"/>
    <property type="match status" value="1"/>
</dbReference>
<evidence type="ECO:0000256" key="1">
    <source>
        <dbReference type="SAM" id="MobiDB-lite"/>
    </source>
</evidence>
<dbReference type="PROSITE" id="PS51283">
    <property type="entry name" value="DUSP"/>
    <property type="match status" value="1"/>
</dbReference>
<gene>
    <name evidence="4" type="ORF">ECRASSUSDP1_LOCUS20974</name>
</gene>
<dbReference type="PANTHER" id="PTHR24006">
    <property type="entry name" value="UBIQUITIN CARBOXYL-TERMINAL HYDROLASE"/>
    <property type="match status" value="1"/>
</dbReference>
<dbReference type="InterPro" id="IPR028889">
    <property type="entry name" value="USP"/>
</dbReference>
<dbReference type="InterPro" id="IPR001394">
    <property type="entry name" value="Peptidase_C19_UCH"/>
</dbReference>
<dbReference type="Gene3D" id="3.90.70.10">
    <property type="entry name" value="Cysteine proteinases"/>
    <property type="match status" value="1"/>
</dbReference>
<feature type="region of interest" description="Disordered" evidence="1">
    <location>
        <begin position="81"/>
        <end position="103"/>
    </location>
</feature>
<dbReference type="SUPFAM" id="SSF143791">
    <property type="entry name" value="DUSP-like"/>
    <property type="match status" value="1"/>
</dbReference>
<evidence type="ECO:0000313" key="4">
    <source>
        <dbReference type="EMBL" id="CAI2379564.1"/>
    </source>
</evidence>
<organism evidence="4 5">
    <name type="scientific">Euplotes crassus</name>
    <dbReference type="NCBI Taxonomy" id="5936"/>
    <lineage>
        <taxon>Eukaryota</taxon>
        <taxon>Sar</taxon>
        <taxon>Alveolata</taxon>
        <taxon>Ciliophora</taxon>
        <taxon>Intramacronucleata</taxon>
        <taxon>Spirotrichea</taxon>
        <taxon>Hypotrichia</taxon>
        <taxon>Euplotida</taxon>
        <taxon>Euplotidae</taxon>
        <taxon>Moneuplotes</taxon>
    </lineage>
</organism>
<dbReference type="PROSITE" id="PS50235">
    <property type="entry name" value="USP_3"/>
    <property type="match status" value="1"/>
</dbReference>
<dbReference type="GO" id="GO:0016579">
    <property type="term" value="P:protein deubiquitination"/>
    <property type="evidence" value="ECO:0007669"/>
    <property type="project" value="InterPro"/>
</dbReference>
<dbReference type="Proteomes" id="UP001295684">
    <property type="component" value="Unassembled WGS sequence"/>
</dbReference>